<keyword evidence="7" id="KW-0275">Fatty acid biosynthesis</keyword>
<comment type="caution">
    <text evidence="10">The sequence shown here is derived from an EMBL/GenBank/DDBJ whole genome shotgun (WGS) entry which is preliminary data.</text>
</comment>
<evidence type="ECO:0008006" key="11">
    <source>
        <dbReference type="Google" id="ProtNLM"/>
    </source>
</evidence>
<evidence type="ECO:0000256" key="2">
    <source>
        <dbReference type="ARBA" id="ARBA00008642"/>
    </source>
</evidence>
<organism evidence="10">
    <name type="scientific">marine sediment metagenome</name>
    <dbReference type="NCBI Taxonomy" id="412755"/>
    <lineage>
        <taxon>unclassified sequences</taxon>
        <taxon>metagenomes</taxon>
        <taxon>ecological metagenomes</taxon>
    </lineage>
</organism>
<keyword evidence="6" id="KW-0443">Lipid metabolism</keyword>
<dbReference type="Pfam" id="PF08545">
    <property type="entry name" value="ACP_syn_III"/>
    <property type="match status" value="1"/>
</dbReference>
<comment type="similarity">
    <text evidence="2">Belongs to the thiolase-like superfamily. FabH family.</text>
</comment>
<keyword evidence="5" id="KW-0276">Fatty acid metabolism</keyword>
<dbReference type="SUPFAM" id="SSF53901">
    <property type="entry name" value="Thiolase-like"/>
    <property type="match status" value="1"/>
</dbReference>
<dbReference type="GO" id="GO:0004315">
    <property type="term" value="F:3-oxoacyl-[acyl-carrier-protein] synthase activity"/>
    <property type="evidence" value="ECO:0007669"/>
    <property type="project" value="InterPro"/>
</dbReference>
<comment type="pathway">
    <text evidence="1">Lipid metabolism.</text>
</comment>
<dbReference type="AlphaFoldDB" id="X0VE96"/>
<dbReference type="PANTHER" id="PTHR43091:SF1">
    <property type="entry name" value="BETA-KETOACYL-[ACYL-CARRIER-PROTEIN] SYNTHASE III, CHLOROPLASTIC"/>
    <property type="match status" value="1"/>
</dbReference>
<dbReference type="NCBIfam" id="NF006829">
    <property type="entry name" value="PRK09352.1"/>
    <property type="match status" value="1"/>
</dbReference>
<proteinExistence type="inferred from homology"/>
<dbReference type="PANTHER" id="PTHR43091">
    <property type="entry name" value="3-OXOACYL-[ACYL-CARRIER-PROTEIN] SYNTHASE"/>
    <property type="match status" value="1"/>
</dbReference>
<dbReference type="InterPro" id="IPR013751">
    <property type="entry name" value="ACP_syn_III_N"/>
</dbReference>
<evidence type="ECO:0000256" key="1">
    <source>
        <dbReference type="ARBA" id="ARBA00005189"/>
    </source>
</evidence>
<dbReference type="Gene3D" id="3.40.47.10">
    <property type="match status" value="1"/>
</dbReference>
<dbReference type="InterPro" id="IPR016039">
    <property type="entry name" value="Thiolase-like"/>
</dbReference>
<evidence type="ECO:0000256" key="6">
    <source>
        <dbReference type="ARBA" id="ARBA00023098"/>
    </source>
</evidence>
<evidence type="ECO:0000259" key="8">
    <source>
        <dbReference type="Pfam" id="PF08541"/>
    </source>
</evidence>
<evidence type="ECO:0000256" key="3">
    <source>
        <dbReference type="ARBA" id="ARBA00022516"/>
    </source>
</evidence>
<keyword evidence="4" id="KW-0808">Transferase</keyword>
<evidence type="ECO:0000256" key="5">
    <source>
        <dbReference type="ARBA" id="ARBA00022832"/>
    </source>
</evidence>
<dbReference type="GO" id="GO:0006633">
    <property type="term" value="P:fatty acid biosynthetic process"/>
    <property type="evidence" value="ECO:0007669"/>
    <property type="project" value="UniProtKB-KW"/>
</dbReference>
<feature type="domain" description="Beta-ketoacyl-[acyl-carrier-protein] synthase III N-terminal" evidence="9">
    <location>
        <begin position="16"/>
        <end position="94"/>
    </location>
</feature>
<evidence type="ECO:0000259" key="9">
    <source>
        <dbReference type="Pfam" id="PF08545"/>
    </source>
</evidence>
<dbReference type="Pfam" id="PF08541">
    <property type="entry name" value="ACP_syn_III_C"/>
    <property type="match status" value="1"/>
</dbReference>
<dbReference type="InterPro" id="IPR013747">
    <property type="entry name" value="ACP_syn_III_C"/>
</dbReference>
<feature type="domain" description="Beta-ketoacyl-[acyl-carrier-protein] synthase III C-terminal" evidence="8">
    <location>
        <begin position="147"/>
        <end position="235"/>
    </location>
</feature>
<gene>
    <name evidence="10" type="ORF">S01H1_35318</name>
</gene>
<reference evidence="10" key="1">
    <citation type="journal article" date="2014" name="Front. Microbiol.">
        <title>High frequency of phylogenetically diverse reductive dehalogenase-homologous genes in deep subseafloor sedimentary metagenomes.</title>
        <authorList>
            <person name="Kawai M."/>
            <person name="Futagami T."/>
            <person name="Toyoda A."/>
            <person name="Takaki Y."/>
            <person name="Nishi S."/>
            <person name="Hori S."/>
            <person name="Arai W."/>
            <person name="Tsubouchi T."/>
            <person name="Morono Y."/>
            <person name="Uchiyama I."/>
            <person name="Ito T."/>
            <person name="Fujiyama A."/>
            <person name="Inagaki F."/>
            <person name="Takami H."/>
        </authorList>
    </citation>
    <scope>NUCLEOTIDE SEQUENCE</scope>
    <source>
        <strain evidence="10">Expedition CK06-06</strain>
    </source>
</reference>
<evidence type="ECO:0000256" key="7">
    <source>
        <dbReference type="ARBA" id="ARBA00023160"/>
    </source>
</evidence>
<feature type="non-terminal residue" evidence="10">
    <location>
        <position position="1"/>
    </location>
</feature>
<dbReference type="CDD" id="cd00830">
    <property type="entry name" value="KAS_III"/>
    <property type="match status" value="1"/>
</dbReference>
<protein>
    <recommendedName>
        <fullName evidence="11">Beta-ketoacyl-[acyl-carrier-protein] synthase III C-terminal domain-containing protein</fullName>
    </recommendedName>
</protein>
<keyword evidence="3" id="KW-0444">Lipid biosynthesis</keyword>
<evidence type="ECO:0000256" key="4">
    <source>
        <dbReference type="ARBA" id="ARBA00022679"/>
    </source>
</evidence>
<accession>X0VE96</accession>
<dbReference type="EMBL" id="BARS01022065">
    <property type="protein sequence ID" value="GAG10803.1"/>
    <property type="molecule type" value="Genomic_DNA"/>
</dbReference>
<name>X0VE96_9ZZZZ</name>
<sequence>TATTVQDRLGLNCGAMDLVAACSGFIYAMMTAMQFVATGGSKCALVIGADTNSRVFDPMDKKTYPIFGDGAGAVVLAPGSPEQGALSYTLGSDGSGADLLCRDMGGVAKPFDPDQSDDRSRFARMDGRPVFKWAVRWIEESSRELVAAADLSLDEIDWWLLHQANARILDHAVVSMGLDREKVVMHLDRYGNTSAGSIPIALDETVRSGGIRRGHHLLMSGFGAGLTWGSTVFRW</sequence>
<evidence type="ECO:0000313" key="10">
    <source>
        <dbReference type="EMBL" id="GAG10803.1"/>
    </source>
</evidence>